<keyword evidence="2" id="KW-1185">Reference proteome</keyword>
<dbReference type="AlphaFoldDB" id="A0A6P1NW53"/>
<evidence type="ECO:0008006" key="3">
    <source>
        <dbReference type="Google" id="ProtNLM"/>
    </source>
</evidence>
<organism evidence="1 2">
    <name type="scientific">Nibribacter ruber</name>
    <dbReference type="NCBI Taxonomy" id="2698458"/>
    <lineage>
        <taxon>Bacteria</taxon>
        <taxon>Pseudomonadati</taxon>
        <taxon>Bacteroidota</taxon>
        <taxon>Cytophagia</taxon>
        <taxon>Cytophagales</taxon>
        <taxon>Hymenobacteraceae</taxon>
        <taxon>Nibribacter</taxon>
    </lineage>
</organism>
<reference evidence="1 2" key="1">
    <citation type="submission" date="2020-01" db="EMBL/GenBank/DDBJ databases">
        <authorList>
            <person name="Kim M."/>
        </authorList>
    </citation>
    <scope>NUCLEOTIDE SEQUENCE [LARGE SCALE GENOMIC DNA]</scope>
    <source>
        <strain evidence="1 2">BT10</strain>
    </source>
</reference>
<proteinExistence type="predicted"/>
<sequence>MRKPLYLSLLLLLIGCGDKAKKEQATVTVKPEEKVVETQAIPSSVPDSLLGYYINTLYVNSLQKTKSTKASQYVSPLSMVKIFKDRASVKLETAWNFHEGGADGILTMVAGSSFQVTGTDGNHMFYLSLTKGGGIILKAGTNEYKLAKCPPESADYEQAGDLTVNSTLFAGDYWLGKKTVSLTKEGKITGIDSLSSFVVATDYMDVGMSFDKIYFKVKGKKHLGWGDEYGYEFRGDTLNIYRVVCLDKDNDPTSCEEDAKGPVAFSLVRK</sequence>
<evidence type="ECO:0000313" key="1">
    <source>
        <dbReference type="EMBL" id="QHL88066.1"/>
    </source>
</evidence>
<dbReference type="RefSeq" id="WP_160692074.1">
    <property type="nucleotide sequence ID" value="NZ_CP047897.1"/>
</dbReference>
<protein>
    <recommendedName>
        <fullName evidence="3">Lipoprotein</fullName>
    </recommendedName>
</protein>
<dbReference type="KEGG" id="nib:GU926_11745"/>
<name>A0A6P1NW53_9BACT</name>
<evidence type="ECO:0000313" key="2">
    <source>
        <dbReference type="Proteomes" id="UP000464214"/>
    </source>
</evidence>
<dbReference type="PROSITE" id="PS51257">
    <property type="entry name" value="PROKAR_LIPOPROTEIN"/>
    <property type="match status" value="1"/>
</dbReference>
<gene>
    <name evidence="1" type="ORF">GU926_11745</name>
</gene>
<dbReference type="EMBL" id="CP047897">
    <property type="protein sequence ID" value="QHL88066.1"/>
    <property type="molecule type" value="Genomic_DNA"/>
</dbReference>
<accession>A0A6P1NW53</accession>
<dbReference type="Proteomes" id="UP000464214">
    <property type="component" value="Chromosome"/>
</dbReference>